<dbReference type="Proteomes" id="UP000317881">
    <property type="component" value="Unassembled WGS sequence"/>
</dbReference>
<protein>
    <submittedName>
        <fullName evidence="4">N-acetyltransferase</fullName>
    </submittedName>
</protein>
<dbReference type="SUPFAM" id="SSF55729">
    <property type="entry name" value="Acyl-CoA N-acyltransferases (Nat)"/>
    <property type="match status" value="1"/>
</dbReference>
<name>A0A4Y3VBE7_9ACTN</name>
<feature type="domain" description="N-acetyltransferase" evidence="3">
    <location>
        <begin position="1"/>
        <end position="165"/>
    </location>
</feature>
<dbReference type="InterPro" id="IPR000182">
    <property type="entry name" value="GNAT_dom"/>
</dbReference>
<comment type="caution">
    <text evidence="4">The sequence shown here is derived from an EMBL/GenBank/DDBJ whole genome shotgun (WGS) entry which is preliminary data.</text>
</comment>
<dbReference type="PANTHER" id="PTHR43877">
    <property type="entry name" value="AMINOALKYLPHOSPHONATE N-ACETYLTRANSFERASE-RELATED-RELATED"/>
    <property type="match status" value="1"/>
</dbReference>
<dbReference type="OrthoDB" id="3389160at2"/>
<evidence type="ECO:0000313" key="4">
    <source>
        <dbReference type="EMBL" id="GEC03009.1"/>
    </source>
</evidence>
<sequence length="182" mass="18949">MTVVALDAGQVLDRAGELAELLVDTVDGGASVGFLAPLDRAEALAWWQGRVAGVAAGELAVWAAYEGARLVGTVSLAFPDKPNSRHRAELVKLMVHREARGRGLGRLLLDTAERAAVAAGVTLLHLDTETDSPAEHLYRTAGWTRLGAIPDYAASPAGVLRPTTIYYKQVGVAAVVGGLAGG</sequence>
<dbReference type="PROSITE" id="PS51186">
    <property type="entry name" value="GNAT"/>
    <property type="match status" value="1"/>
</dbReference>
<dbReference type="GO" id="GO:0016747">
    <property type="term" value="F:acyltransferase activity, transferring groups other than amino-acyl groups"/>
    <property type="evidence" value="ECO:0007669"/>
    <property type="project" value="InterPro"/>
</dbReference>
<reference evidence="4 5" key="1">
    <citation type="submission" date="2019-06" db="EMBL/GenBank/DDBJ databases">
        <title>Whole genome shotgun sequence of Streptomyces spinoverrucosus NBRC 14228.</title>
        <authorList>
            <person name="Hosoyama A."/>
            <person name="Uohara A."/>
            <person name="Ohji S."/>
            <person name="Ichikawa N."/>
        </authorList>
    </citation>
    <scope>NUCLEOTIDE SEQUENCE [LARGE SCALE GENOMIC DNA]</scope>
    <source>
        <strain evidence="4 5">NBRC 14228</strain>
    </source>
</reference>
<evidence type="ECO:0000256" key="1">
    <source>
        <dbReference type="ARBA" id="ARBA00022679"/>
    </source>
</evidence>
<dbReference type="Pfam" id="PF00583">
    <property type="entry name" value="Acetyltransf_1"/>
    <property type="match status" value="1"/>
</dbReference>
<dbReference type="Gene3D" id="3.40.630.30">
    <property type="match status" value="1"/>
</dbReference>
<evidence type="ECO:0000313" key="5">
    <source>
        <dbReference type="Proteomes" id="UP000317881"/>
    </source>
</evidence>
<dbReference type="RefSeq" id="WP_141307221.1">
    <property type="nucleotide sequence ID" value="NZ_BJND01000005.1"/>
</dbReference>
<accession>A0A4Y3VBE7</accession>
<dbReference type="InterPro" id="IPR050832">
    <property type="entry name" value="Bact_Acetyltransf"/>
</dbReference>
<proteinExistence type="predicted"/>
<keyword evidence="1 4" id="KW-0808">Transferase</keyword>
<dbReference type="PANTHER" id="PTHR43877:SF2">
    <property type="entry name" value="AMINOALKYLPHOSPHONATE N-ACETYLTRANSFERASE-RELATED"/>
    <property type="match status" value="1"/>
</dbReference>
<organism evidence="4 5">
    <name type="scientific">Streptomyces spinoverrucosus</name>
    <dbReference type="NCBI Taxonomy" id="284043"/>
    <lineage>
        <taxon>Bacteria</taxon>
        <taxon>Bacillati</taxon>
        <taxon>Actinomycetota</taxon>
        <taxon>Actinomycetes</taxon>
        <taxon>Kitasatosporales</taxon>
        <taxon>Streptomycetaceae</taxon>
        <taxon>Streptomyces</taxon>
    </lineage>
</organism>
<dbReference type="EMBL" id="BJND01000005">
    <property type="protein sequence ID" value="GEC03009.1"/>
    <property type="molecule type" value="Genomic_DNA"/>
</dbReference>
<dbReference type="InterPro" id="IPR016181">
    <property type="entry name" value="Acyl_CoA_acyltransferase"/>
</dbReference>
<evidence type="ECO:0000259" key="3">
    <source>
        <dbReference type="PROSITE" id="PS51186"/>
    </source>
</evidence>
<dbReference type="AlphaFoldDB" id="A0A4Y3VBE7"/>
<evidence type="ECO:0000256" key="2">
    <source>
        <dbReference type="ARBA" id="ARBA00023315"/>
    </source>
</evidence>
<gene>
    <name evidence="4" type="ORF">SSP24_06640</name>
</gene>
<keyword evidence="5" id="KW-1185">Reference proteome</keyword>
<keyword evidence="2" id="KW-0012">Acyltransferase</keyword>